<dbReference type="NCBIfam" id="TIGR01595">
    <property type="entry name" value="cas_CT1132"/>
    <property type="match status" value="1"/>
</dbReference>
<dbReference type="STRING" id="1121256.SAMN02746089_01922"/>
<dbReference type="AlphaFoldDB" id="A0A1M5BPT2"/>
<sequence length="359" mass="41561">MMNTLNRNSDFLFGFEANMTNPNGDPDQENRPRMDYETATLLVSDGRRKRDCRDLLKNKGYEIFVDTLADTKVPMETMFDNIINKWLSNKDKMDTLFKKNNMIKRKWEEVFGKNCDDYKAAYDKKKPKSKNKKDSDFNQFNNILLTEIIKQSLIDIRLFGSAMAIENVTKTFTGPVQISWGYSLHPVEIVKSNSITSIMNDDSSTFGKKYKVYYALVAHYGTMNKYSAKHTGMTEEDASLFRKALVQSIMANQTDSKQGQQPLFYIEVVYKPEFDGYLGDMRRFLKVSYNADKPIRSLNDVKVDFKDLTCVIDQMKQKGYVDEVIGWVHPYINTSESLVNMPIYKEMDLWTPIPSKVAD</sequence>
<accession>A0A1M5BPT2</accession>
<name>A0A1M5BPT2_9THEO</name>
<evidence type="ECO:0000313" key="1">
    <source>
        <dbReference type="EMBL" id="SHF44425.1"/>
    </source>
</evidence>
<dbReference type="Proteomes" id="UP000184088">
    <property type="component" value="Unassembled WGS sequence"/>
</dbReference>
<dbReference type="EMBL" id="FQVH01000023">
    <property type="protein sequence ID" value="SHF44425.1"/>
    <property type="molecule type" value="Genomic_DNA"/>
</dbReference>
<gene>
    <name evidence="1" type="ORF">SAMN02746089_01922</name>
</gene>
<organism evidence="1 2">
    <name type="scientific">Caldanaerobius fijiensis DSM 17918</name>
    <dbReference type="NCBI Taxonomy" id="1121256"/>
    <lineage>
        <taxon>Bacteria</taxon>
        <taxon>Bacillati</taxon>
        <taxon>Bacillota</taxon>
        <taxon>Clostridia</taxon>
        <taxon>Thermoanaerobacterales</taxon>
        <taxon>Thermoanaerobacteraceae</taxon>
        <taxon>Caldanaerobius</taxon>
    </lineage>
</organism>
<dbReference type="Pfam" id="PF05107">
    <property type="entry name" value="Cas_Cas7"/>
    <property type="match status" value="1"/>
</dbReference>
<reference evidence="1 2" key="1">
    <citation type="submission" date="2016-11" db="EMBL/GenBank/DDBJ databases">
        <authorList>
            <person name="Jaros S."/>
            <person name="Januszkiewicz K."/>
            <person name="Wedrychowicz H."/>
        </authorList>
    </citation>
    <scope>NUCLEOTIDE SEQUENCE [LARGE SCALE GENOMIC DNA]</scope>
    <source>
        <strain evidence="1 2">DSM 17918</strain>
    </source>
</reference>
<dbReference type="InterPro" id="IPR006482">
    <property type="entry name" value="Cas7_Csh2/Csh2"/>
</dbReference>
<proteinExistence type="predicted"/>
<protein>
    <submittedName>
        <fullName evidence="1">CRISPR-associated protein, Csh2 family</fullName>
    </submittedName>
</protein>
<dbReference type="GO" id="GO:0043571">
    <property type="term" value="P:maintenance of CRISPR repeat elements"/>
    <property type="evidence" value="ECO:0007669"/>
    <property type="project" value="InterPro"/>
</dbReference>
<evidence type="ECO:0000313" key="2">
    <source>
        <dbReference type="Proteomes" id="UP000184088"/>
    </source>
</evidence>
<keyword evidence="2" id="KW-1185">Reference proteome</keyword>